<dbReference type="InterPro" id="IPR016040">
    <property type="entry name" value="NAD(P)-bd_dom"/>
</dbReference>
<dbReference type="KEGG" id="ngv:CDO52_16715"/>
<feature type="domain" description="NAD(P)-binding" evidence="1">
    <location>
        <begin position="6"/>
        <end position="185"/>
    </location>
</feature>
<accession>A0A223S7Y8</accession>
<dbReference type="Gene3D" id="3.40.50.720">
    <property type="entry name" value="NAD(P)-binding Rossmann-like Domain"/>
    <property type="match status" value="1"/>
</dbReference>
<dbReference type="Pfam" id="PF13460">
    <property type="entry name" value="NAD_binding_10"/>
    <property type="match status" value="1"/>
</dbReference>
<dbReference type="AlphaFoldDB" id="A0A223S7Y8"/>
<dbReference type="Proteomes" id="UP000215005">
    <property type="component" value="Chromosome"/>
</dbReference>
<keyword evidence="3" id="KW-1185">Reference proteome</keyword>
<dbReference type="OrthoDB" id="5510591at2"/>
<evidence type="ECO:0000259" key="1">
    <source>
        <dbReference type="Pfam" id="PF13460"/>
    </source>
</evidence>
<sequence>MIVVSGASGQLGRRTVELLKERGDASSIVALSRTPEKIADLGVTARAADFDDPHSLVKAFDGAERLLIISTDQLDGEGTRVRQHGNAIEAAAKAGVGHVLYTSIVEASAQGNPSLLVPDHLATEKLLAESGLAYTVLRNSLYSELLLQSGPAAVASGVLAVNSGDGATGYVTREDCAAAAAGLLASGGHEGELLDITGPAALTNAEIADLLADVTGKPVRYQPLTDEQYTAGAIDAGMPEAFAHVMATVGQATREGYLNSVSDAVERLSGRKAPALADYLTANRQTLLGA</sequence>
<dbReference type="Gene3D" id="3.90.25.10">
    <property type="entry name" value="UDP-galactose 4-epimerase, domain 1"/>
    <property type="match status" value="1"/>
</dbReference>
<evidence type="ECO:0000313" key="2">
    <source>
        <dbReference type="EMBL" id="ASU84216.1"/>
    </source>
</evidence>
<dbReference type="InterPro" id="IPR052718">
    <property type="entry name" value="NmrA-type_oxidoreductase"/>
</dbReference>
<dbReference type="SUPFAM" id="SSF51735">
    <property type="entry name" value="NAD(P)-binding Rossmann-fold domains"/>
    <property type="match status" value="1"/>
</dbReference>
<evidence type="ECO:0000313" key="3">
    <source>
        <dbReference type="Proteomes" id="UP000215005"/>
    </source>
</evidence>
<protein>
    <recommendedName>
        <fullName evidence="1">NAD(P)-binding domain-containing protein</fullName>
    </recommendedName>
</protein>
<gene>
    <name evidence="2" type="ORF">CDO52_16715</name>
</gene>
<dbReference type="EMBL" id="CP022753">
    <property type="protein sequence ID" value="ASU84216.1"/>
    <property type="molecule type" value="Genomic_DNA"/>
</dbReference>
<organism evidence="2 3">
    <name type="scientific">Nocardiopsis gilva YIM 90087</name>
    <dbReference type="NCBI Taxonomy" id="1235441"/>
    <lineage>
        <taxon>Bacteria</taxon>
        <taxon>Bacillati</taxon>
        <taxon>Actinomycetota</taxon>
        <taxon>Actinomycetes</taxon>
        <taxon>Streptosporangiales</taxon>
        <taxon>Nocardiopsidaceae</taxon>
        <taxon>Nocardiopsis</taxon>
    </lineage>
</organism>
<proteinExistence type="predicted"/>
<dbReference type="InterPro" id="IPR036291">
    <property type="entry name" value="NAD(P)-bd_dom_sf"/>
</dbReference>
<dbReference type="CDD" id="cd05269">
    <property type="entry name" value="TMR_SDR_a"/>
    <property type="match status" value="1"/>
</dbReference>
<reference evidence="2 3" key="1">
    <citation type="submission" date="2017-08" db="EMBL/GenBank/DDBJ databases">
        <title>The complete genome sequence of Nocardiopsis gilva YIM 90087.</title>
        <authorList>
            <person name="Yin M."/>
            <person name="Tang S."/>
        </authorList>
    </citation>
    <scope>NUCLEOTIDE SEQUENCE [LARGE SCALE GENOMIC DNA]</scope>
    <source>
        <strain evidence="2 3">YIM 90087</strain>
    </source>
</reference>
<dbReference type="RefSeq" id="WP_094932517.1">
    <property type="nucleotide sequence ID" value="NZ_CP022753.1"/>
</dbReference>
<dbReference type="PANTHER" id="PTHR47129">
    <property type="entry name" value="QUINONE OXIDOREDUCTASE 2"/>
    <property type="match status" value="1"/>
</dbReference>
<name>A0A223S7Y8_9ACTN</name>
<dbReference type="PANTHER" id="PTHR47129:SF1">
    <property type="entry name" value="NMRA-LIKE DOMAIN-CONTAINING PROTEIN"/>
    <property type="match status" value="1"/>
</dbReference>